<evidence type="ECO:0000313" key="3">
    <source>
        <dbReference type="EMBL" id="MER5173250.1"/>
    </source>
</evidence>
<dbReference type="EMBL" id="JAYWLC010000016">
    <property type="protein sequence ID" value="MER5173250.1"/>
    <property type="molecule type" value="Genomic_DNA"/>
</dbReference>
<evidence type="ECO:0000259" key="2">
    <source>
        <dbReference type="Pfam" id="PF01425"/>
    </source>
</evidence>
<accession>A0ABV1SK52</accession>
<dbReference type="Gene3D" id="3.90.1300.10">
    <property type="entry name" value="Amidase signature (AS) domain"/>
    <property type="match status" value="1"/>
</dbReference>
<dbReference type="SUPFAM" id="SSF75304">
    <property type="entry name" value="Amidase signature (AS) enzymes"/>
    <property type="match status" value="1"/>
</dbReference>
<keyword evidence="4" id="KW-1185">Reference proteome</keyword>
<proteinExistence type="inferred from homology"/>
<evidence type="ECO:0000313" key="4">
    <source>
        <dbReference type="Proteomes" id="UP001438953"/>
    </source>
</evidence>
<dbReference type="InterPro" id="IPR036928">
    <property type="entry name" value="AS_sf"/>
</dbReference>
<organism evidence="3 4">
    <name type="scientific">Thioclava kandeliae</name>
    <dbReference type="NCBI Taxonomy" id="3070818"/>
    <lineage>
        <taxon>Bacteria</taxon>
        <taxon>Pseudomonadati</taxon>
        <taxon>Pseudomonadota</taxon>
        <taxon>Alphaproteobacteria</taxon>
        <taxon>Rhodobacterales</taxon>
        <taxon>Paracoccaceae</taxon>
        <taxon>Thioclava</taxon>
    </lineage>
</organism>
<dbReference type="PANTHER" id="PTHR11895">
    <property type="entry name" value="TRANSAMIDASE"/>
    <property type="match status" value="1"/>
</dbReference>
<comment type="similarity">
    <text evidence="1">Belongs to the amidase family.</text>
</comment>
<evidence type="ECO:0000256" key="1">
    <source>
        <dbReference type="ARBA" id="ARBA00009199"/>
    </source>
</evidence>
<name>A0ABV1SK52_9RHOB</name>
<sequence>MTDTLDNPQVMSWDEWFAHDGLGLAARIKAGEITAEEVASQAARAINGVNSEISGVIEVFEDAVADSTVNGANPQGAFAGLPFLMKDLGPTVAGRLQEQGSFYLQGNRPQSDAFLTTRIKEAGLNIIGRTTTPEFGCCSSAENPAMYVTRNPWDTGFTSCGSSAGSSVMVGAGVLPLAHGTDGGGSIRIPAGCCGAIGLKSSRGTFSIAPVNSDFTSVVSTQGCISRTVRDTAAFVDNCRGGAPGEFMPFWHPEKPFLEQIKADPKPLKIAVSHEWGPYAATPHIAAELTRVAEFFESLGHHVEFVTPEVDFEKAYAAQTTCYISNFAQVVNNLLRMKGLETPPEDLFEPMNIRIWEQGKDISYTTRADMQLDFNTTARAFGAVYQDWDILLTPTTARETPAIGTTEYLTITETPSALDWFQNLWGFFAYTPLNNLCGTPGMSLPLAAHANGLPLGMQIHAAIGNDGLLLQLAAQVERAIDGKWNQGHLPKVHVTKLG</sequence>
<dbReference type="RefSeq" id="WP_350938555.1">
    <property type="nucleotide sequence ID" value="NZ_JAYWLC010000016.1"/>
</dbReference>
<dbReference type="InterPro" id="IPR023631">
    <property type="entry name" value="Amidase_dom"/>
</dbReference>
<gene>
    <name evidence="3" type="ORF">VSX56_15880</name>
</gene>
<dbReference type="InterPro" id="IPR000120">
    <property type="entry name" value="Amidase"/>
</dbReference>
<comment type="caution">
    <text evidence="3">The sequence shown here is derived from an EMBL/GenBank/DDBJ whole genome shotgun (WGS) entry which is preliminary data.</text>
</comment>
<dbReference type="PANTHER" id="PTHR11895:SF7">
    <property type="entry name" value="GLUTAMYL-TRNA(GLN) AMIDOTRANSFERASE SUBUNIT A, MITOCHONDRIAL"/>
    <property type="match status" value="1"/>
</dbReference>
<dbReference type="Proteomes" id="UP001438953">
    <property type="component" value="Unassembled WGS sequence"/>
</dbReference>
<reference evidence="3 4" key="1">
    <citation type="submission" date="2024-06" db="EMBL/GenBank/DDBJ databases">
        <title>Thioclava kandeliae sp. nov. from a rhizosphere soil sample of Kandelia candel in a mangrove.</title>
        <authorList>
            <person name="Mu T."/>
        </authorList>
    </citation>
    <scope>NUCLEOTIDE SEQUENCE [LARGE SCALE GENOMIC DNA]</scope>
    <source>
        <strain evidence="3 4">CPCC 100088</strain>
    </source>
</reference>
<feature type="domain" description="Amidase" evidence="2">
    <location>
        <begin position="42"/>
        <end position="470"/>
    </location>
</feature>
<dbReference type="Pfam" id="PF01425">
    <property type="entry name" value="Amidase"/>
    <property type="match status" value="1"/>
</dbReference>
<protein>
    <submittedName>
        <fullName evidence="3">Amidase</fullName>
    </submittedName>
</protein>